<dbReference type="Proteomes" id="UP000054342">
    <property type="component" value="Unassembled WGS sequence"/>
</dbReference>
<accession>A0A0D2BA62</accession>
<dbReference type="AlphaFoldDB" id="A0A0D2BA62"/>
<protein>
    <submittedName>
        <fullName evidence="2">Uncharacterized protein</fullName>
    </submittedName>
</protein>
<feature type="compositionally biased region" description="Polar residues" evidence="1">
    <location>
        <begin position="1"/>
        <end position="18"/>
    </location>
</feature>
<evidence type="ECO:0000313" key="3">
    <source>
        <dbReference type="Proteomes" id="UP000054342"/>
    </source>
</evidence>
<keyword evidence="3" id="KW-1185">Reference proteome</keyword>
<dbReference type="GeneID" id="25332720"/>
<dbReference type="EMBL" id="KN847323">
    <property type="protein sequence ID" value="KIW49101.1"/>
    <property type="molecule type" value="Genomic_DNA"/>
</dbReference>
<proteinExistence type="predicted"/>
<evidence type="ECO:0000313" key="2">
    <source>
        <dbReference type="EMBL" id="KIW49101.1"/>
    </source>
</evidence>
<reference evidence="2 3" key="1">
    <citation type="submission" date="2015-01" db="EMBL/GenBank/DDBJ databases">
        <title>The Genome Sequence of Exophiala xenobiotica CBS118157.</title>
        <authorList>
            <consortium name="The Broad Institute Genomics Platform"/>
            <person name="Cuomo C."/>
            <person name="de Hoog S."/>
            <person name="Gorbushina A."/>
            <person name="Stielow B."/>
            <person name="Teixiera M."/>
            <person name="Abouelleil A."/>
            <person name="Chapman S.B."/>
            <person name="Priest M."/>
            <person name="Young S.K."/>
            <person name="Wortman J."/>
            <person name="Nusbaum C."/>
            <person name="Birren B."/>
        </authorList>
    </citation>
    <scope>NUCLEOTIDE SEQUENCE [LARGE SCALE GENOMIC DNA]</scope>
    <source>
        <strain evidence="2 3">CBS 118157</strain>
    </source>
</reference>
<dbReference type="RefSeq" id="XP_013309685.1">
    <property type="nucleotide sequence ID" value="XM_013454231.1"/>
</dbReference>
<evidence type="ECO:0000256" key="1">
    <source>
        <dbReference type="SAM" id="MobiDB-lite"/>
    </source>
</evidence>
<dbReference type="HOGENOM" id="CLU_1959607_0_0_1"/>
<feature type="region of interest" description="Disordered" evidence="1">
    <location>
        <begin position="1"/>
        <end position="22"/>
    </location>
</feature>
<organism evidence="2 3">
    <name type="scientific">Exophiala xenobiotica</name>
    <dbReference type="NCBI Taxonomy" id="348802"/>
    <lineage>
        <taxon>Eukaryota</taxon>
        <taxon>Fungi</taxon>
        <taxon>Dikarya</taxon>
        <taxon>Ascomycota</taxon>
        <taxon>Pezizomycotina</taxon>
        <taxon>Eurotiomycetes</taxon>
        <taxon>Chaetothyriomycetidae</taxon>
        <taxon>Chaetothyriales</taxon>
        <taxon>Herpotrichiellaceae</taxon>
        <taxon>Exophiala</taxon>
    </lineage>
</organism>
<sequence>MSSQQNLCIDSTTSTSPFQPLKLEQPNTYHTRHGRCSSTQTFAATAPQQTATERADLRGLESCTRSPLHGISNQVHPLARSSQAANVITRTIQGKLQDLVVYSARNVGVKAVLGMPLCCMHHSTAMKG</sequence>
<name>A0A0D2BA62_9EURO</name>
<gene>
    <name evidence="2" type="ORF">PV05_10812</name>
</gene>